<dbReference type="InterPro" id="IPR001608">
    <property type="entry name" value="Ala_racemase_N"/>
</dbReference>
<feature type="domain" description="D-serine dehydratase-like" evidence="15">
    <location>
        <begin position="275"/>
        <end position="371"/>
    </location>
</feature>
<keyword evidence="6" id="KW-0862">Zinc</keyword>
<dbReference type="EC" id="4.3.1.18" evidence="11"/>
<keyword evidence="7" id="KW-0663">Pyridoxal phosphate</keyword>
<feature type="region of interest" description="Disordered" evidence="14">
    <location>
        <begin position="504"/>
        <end position="542"/>
    </location>
</feature>
<dbReference type="PANTHER" id="PTHR28004:SF2">
    <property type="entry name" value="D-SERINE DEHYDRATASE"/>
    <property type="match status" value="1"/>
</dbReference>
<dbReference type="GO" id="GO:0009636">
    <property type="term" value="P:response to toxic substance"/>
    <property type="evidence" value="ECO:0007669"/>
    <property type="project" value="UniProtKB-KW"/>
</dbReference>
<dbReference type="CDD" id="cd06817">
    <property type="entry name" value="PLPDE_III_DSD"/>
    <property type="match status" value="1"/>
</dbReference>
<dbReference type="EMBL" id="JXCE01000108">
    <property type="protein sequence ID" value="KPA41102.1"/>
    <property type="molecule type" value="Genomic_DNA"/>
</dbReference>
<comment type="similarity">
    <text evidence="3">Belongs to the DSD1 family.</text>
</comment>
<evidence type="ECO:0000256" key="6">
    <source>
        <dbReference type="ARBA" id="ARBA00022833"/>
    </source>
</evidence>
<comment type="catalytic activity">
    <reaction evidence="9">
        <text>D-serine = pyruvate + NH4(+)</text>
        <dbReference type="Rhea" id="RHEA:13977"/>
        <dbReference type="ChEBI" id="CHEBI:15361"/>
        <dbReference type="ChEBI" id="CHEBI:28938"/>
        <dbReference type="ChEBI" id="CHEBI:35247"/>
        <dbReference type="EC" id="4.3.1.18"/>
    </reaction>
    <physiologicalReaction direction="left-to-right" evidence="9">
        <dbReference type="Rhea" id="RHEA:13978"/>
    </physiologicalReaction>
</comment>
<dbReference type="FunFam" id="3.20.20.10:FF:000016">
    <property type="entry name" value="D-serine dehydratase"/>
    <property type="match status" value="1"/>
</dbReference>
<dbReference type="PANTHER" id="PTHR28004">
    <property type="entry name" value="ZGC:162816-RELATED"/>
    <property type="match status" value="1"/>
</dbReference>
<proteinExistence type="inferred from homology"/>
<evidence type="ECO:0000256" key="5">
    <source>
        <dbReference type="ARBA" id="ARBA00022723"/>
    </source>
</evidence>
<evidence type="ECO:0000256" key="7">
    <source>
        <dbReference type="ARBA" id="ARBA00022898"/>
    </source>
</evidence>
<evidence type="ECO:0000256" key="9">
    <source>
        <dbReference type="ARBA" id="ARBA00051198"/>
    </source>
</evidence>
<evidence type="ECO:0000256" key="1">
    <source>
        <dbReference type="ARBA" id="ARBA00001933"/>
    </source>
</evidence>
<gene>
    <name evidence="16" type="ORF">FLAG1_06022</name>
</gene>
<evidence type="ECO:0000256" key="10">
    <source>
        <dbReference type="ARBA" id="ARBA00055764"/>
    </source>
</evidence>
<dbReference type="GO" id="GO:0036088">
    <property type="term" value="P:D-serine catabolic process"/>
    <property type="evidence" value="ECO:0007669"/>
    <property type="project" value="TreeGrafter"/>
</dbReference>
<dbReference type="InterPro" id="IPR026956">
    <property type="entry name" value="D-ser_dehydrat-like_dom"/>
</dbReference>
<dbReference type="InterPro" id="IPR029066">
    <property type="entry name" value="PLP-binding_barrel"/>
</dbReference>
<reference evidence="16 17" key="1">
    <citation type="submission" date="2015-04" db="EMBL/GenBank/DDBJ databases">
        <title>The draft genome sequence of Fusarium langsethiae, a T-2/HT-2 mycotoxin producer.</title>
        <authorList>
            <person name="Lysoe E."/>
            <person name="Divon H.H."/>
            <person name="Terzi V."/>
            <person name="Orru L."/>
            <person name="Lamontanara A."/>
            <person name="Kolseth A.-K."/>
            <person name="Frandsen R.J."/>
            <person name="Nielsen K."/>
            <person name="Thrane U."/>
        </authorList>
    </citation>
    <scope>NUCLEOTIDE SEQUENCE [LARGE SCALE GENOMIC DNA]</scope>
    <source>
        <strain evidence="16 17">Fl201059</strain>
    </source>
</reference>
<protein>
    <recommendedName>
        <fullName evidence="12">D-serine dehydratase</fullName>
        <ecNumber evidence="11">4.3.1.18</ecNumber>
    </recommendedName>
    <alternativeName>
        <fullName evidence="13">D-serine deaminase</fullName>
    </alternativeName>
</protein>
<dbReference type="Pfam" id="PF14031">
    <property type="entry name" value="D-ser_dehydrat"/>
    <property type="match status" value="1"/>
</dbReference>
<accession>A0A0M9EWH1</accession>
<evidence type="ECO:0000256" key="13">
    <source>
        <dbReference type="ARBA" id="ARBA00075219"/>
    </source>
</evidence>
<comment type="function">
    <text evidence="10">Catalyzes the conversion of D-serine to pyruvate and ammonia. May play a role in D-serine detoxification.</text>
</comment>
<keyword evidence="8" id="KW-0456">Lyase</keyword>
<dbReference type="InterPro" id="IPR051466">
    <property type="entry name" value="D-amino_acid_metab_enzyme"/>
</dbReference>
<evidence type="ECO:0000256" key="2">
    <source>
        <dbReference type="ARBA" id="ARBA00001947"/>
    </source>
</evidence>
<dbReference type="OrthoDB" id="20198at2759"/>
<keyword evidence="4" id="KW-0216">Detoxification</keyword>
<evidence type="ECO:0000256" key="12">
    <source>
        <dbReference type="ARBA" id="ARBA00069616"/>
    </source>
</evidence>
<dbReference type="SUPFAM" id="SSF51419">
    <property type="entry name" value="PLP-binding barrel"/>
    <property type="match status" value="1"/>
</dbReference>
<evidence type="ECO:0000313" key="16">
    <source>
        <dbReference type="EMBL" id="KPA41102.1"/>
    </source>
</evidence>
<dbReference type="GO" id="GO:0046872">
    <property type="term" value="F:metal ion binding"/>
    <property type="evidence" value="ECO:0007669"/>
    <property type="project" value="UniProtKB-KW"/>
</dbReference>
<name>A0A0M9EWH1_FUSLA</name>
<dbReference type="Pfam" id="PF01168">
    <property type="entry name" value="Ala_racemase_N"/>
    <property type="match status" value="1"/>
</dbReference>
<evidence type="ECO:0000256" key="3">
    <source>
        <dbReference type="ARBA" id="ARBA00005323"/>
    </source>
</evidence>
<dbReference type="Proteomes" id="UP000037904">
    <property type="component" value="Unassembled WGS sequence"/>
</dbReference>
<evidence type="ECO:0000256" key="14">
    <source>
        <dbReference type="SAM" id="MobiDB-lite"/>
    </source>
</evidence>
<comment type="cofactor">
    <cofactor evidence="2">
        <name>Zn(2+)</name>
        <dbReference type="ChEBI" id="CHEBI:29105"/>
    </cofactor>
</comment>
<dbReference type="Gene3D" id="2.40.37.20">
    <property type="entry name" value="D-serine dehydratase-like domain"/>
    <property type="match status" value="1"/>
</dbReference>
<dbReference type="Gene3D" id="3.20.20.10">
    <property type="entry name" value="Alanine racemase"/>
    <property type="match status" value="1"/>
</dbReference>
<dbReference type="GO" id="GO:0008721">
    <property type="term" value="F:D-serine ammonia-lyase activity"/>
    <property type="evidence" value="ECO:0007669"/>
    <property type="project" value="UniProtKB-EC"/>
</dbReference>
<dbReference type="AlphaFoldDB" id="A0A0M9EWH1"/>
<sequence>MDYSLENHKSFIGKSISELPTPALLVNLPVLKKNIDTLHQDVERLGIGFRPHVKTLKTPEVTRLMLAGGKYKGMIASTFPEMKGVLPLVEEGLVEECLYGIPVYPGVLPRLTELRKLLRVQLMVDNEQQISFLEDSASSKQPWDIFIKLDVGSHRAGVEANSDALHRLVERAEKSSAINIYGFYCHAGHSYGGRSRKEAEETLNMEVSSVLSAAKLLPSDRRLIISVGSTPTAHVVESLKASMPENIILELHAGNFPCNDLQQVSTGLVTESQQAVSVVAEVCSVYPERNEALVNAGVIALSREASAYSGFGRVVGSPAWGLVRLSQEHGILGTSEGRKVDEDFKVGQRVEIWCNHSCISAAAFYVYYVVDEGGIVRDTWIPWKGWCVVDDLRHMKSPSHLSSPPSLLSPRSRYILLALKFLIQILPVPRKSLNPIHSQQLNQFHSSSHYPASIIMSYADIAAKGPKQSPEDAAAPQPPQIMTDESASTASLVDVDMPSVHTVPNDFLEQEIQTETQADRIDREEEAKQQKRKRDSPAAKAKETNNWLIQQFSKLTDGEATGLTVANLATVVSLSAFLGYKGWGLYEKGRLDWKAVSYGVGILASAAAAQGAVGRYLYKGKKGGS</sequence>
<comment type="cofactor">
    <cofactor evidence="1">
        <name>pyridoxal 5'-phosphate</name>
        <dbReference type="ChEBI" id="CHEBI:597326"/>
    </cofactor>
</comment>
<evidence type="ECO:0000256" key="4">
    <source>
        <dbReference type="ARBA" id="ARBA00022575"/>
    </source>
</evidence>
<evidence type="ECO:0000256" key="11">
    <source>
        <dbReference type="ARBA" id="ARBA00066349"/>
    </source>
</evidence>
<evidence type="ECO:0000313" key="17">
    <source>
        <dbReference type="Proteomes" id="UP000037904"/>
    </source>
</evidence>
<feature type="compositionally biased region" description="Basic and acidic residues" evidence="14">
    <location>
        <begin position="517"/>
        <end position="542"/>
    </location>
</feature>
<dbReference type="InterPro" id="IPR042208">
    <property type="entry name" value="D-ser_dehydrat-like_sf"/>
</dbReference>
<comment type="caution">
    <text evidence="16">The sequence shown here is derived from an EMBL/GenBank/DDBJ whole genome shotgun (WGS) entry which is preliminary data.</text>
</comment>
<evidence type="ECO:0000259" key="15">
    <source>
        <dbReference type="SMART" id="SM01119"/>
    </source>
</evidence>
<keyword evidence="5" id="KW-0479">Metal-binding</keyword>
<evidence type="ECO:0000256" key="8">
    <source>
        <dbReference type="ARBA" id="ARBA00023239"/>
    </source>
</evidence>
<dbReference type="SMART" id="SM01119">
    <property type="entry name" value="D-ser_dehydrat"/>
    <property type="match status" value="1"/>
</dbReference>
<keyword evidence="17" id="KW-1185">Reference proteome</keyword>
<organism evidence="16 17">
    <name type="scientific">Fusarium langsethiae</name>
    <dbReference type="NCBI Taxonomy" id="179993"/>
    <lineage>
        <taxon>Eukaryota</taxon>
        <taxon>Fungi</taxon>
        <taxon>Dikarya</taxon>
        <taxon>Ascomycota</taxon>
        <taxon>Pezizomycotina</taxon>
        <taxon>Sordariomycetes</taxon>
        <taxon>Hypocreomycetidae</taxon>
        <taxon>Hypocreales</taxon>
        <taxon>Nectriaceae</taxon>
        <taxon>Fusarium</taxon>
    </lineage>
</organism>